<name>A0A4C1UUG9_EUMVA</name>
<dbReference type="PROSITE" id="PS51352">
    <property type="entry name" value="THIOREDOXIN_2"/>
    <property type="match status" value="1"/>
</dbReference>
<evidence type="ECO:0000313" key="6">
    <source>
        <dbReference type="EMBL" id="GBP29667.1"/>
    </source>
</evidence>
<keyword evidence="7" id="KW-1185">Reference proteome</keyword>
<evidence type="ECO:0000256" key="4">
    <source>
        <dbReference type="ARBA" id="ARBA00023284"/>
    </source>
</evidence>
<dbReference type="NCBIfam" id="TIGR01068">
    <property type="entry name" value="thioredoxin"/>
    <property type="match status" value="1"/>
</dbReference>
<dbReference type="InterPro" id="IPR005746">
    <property type="entry name" value="Thioredoxin"/>
</dbReference>
<proteinExistence type="predicted"/>
<dbReference type="AlphaFoldDB" id="A0A4C1UUG9"/>
<protein>
    <submittedName>
        <fullName evidence="6">Thioredoxin-2</fullName>
    </submittedName>
</protein>
<dbReference type="SUPFAM" id="SSF52833">
    <property type="entry name" value="Thioredoxin-like"/>
    <property type="match status" value="1"/>
</dbReference>
<dbReference type="PANTHER" id="PTHR46115">
    <property type="entry name" value="THIOREDOXIN-LIKE PROTEIN 1"/>
    <property type="match status" value="1"/>
</dbReference>
<dbReference type="EMBL" id="BGZK01000222">
    <property type="protein sequence ID" value="GBP29667.1"/>
    <property type="molecule type" value="Genomic_DNA"/>
</dbReference>
<dbReference type="STRING" id="151549.A0A4C1UUG9"/>
<gene>
    <name evidence="6" type="primary">Trx-2</name>
    <name evidence="6" type="ORF">EVAR_79216_1</name>
</gene>
<evidence type="ECO:0000259" key="5">
    <source>
        <dbReference type="PROSITE" id="PS51352"/>
    </source>
</evidence>
<keyword evidence="3" id="KW-1015">Disulfide bond</keyword>
<reference evidence="6 7" key="1">
    <citation type="journal article" date="2019" name="Commun. Biol.">
        <title>The bagworm genome reveals a unique fibroin gene that provides high tensile strength.</title>
        <authorList>
            <person name="Kono N."/>
            <person name="Nakamura H."/>
            <person name="Ohtoshi R."/>
            <person name="Tomita M."/>
            <person name="Numata K."/>
            <person name="Arakawa K."/>
        </authorList>
    </citation>
    <scope>NUCLEOTIDE SEQUENCE [LARGE SCALE GENOMIC DNA]</scope>
</reference>
<dbReference type="PRINTS" id="PR00421">
    <property type="entry name" value="THIOREDOXIN"/>
</dbReference>
<dbReference type="Gene3D" id="3.40.30.10">
    <property type="entry name" value="Glutaredoxin"/>
    <property type="match status" value="1"/>
</dbReference>
<dbReference type="OrthoDB" id="2121326at2759"/>
<evidence type="ECO:0000256" key="2">
    <source>
        <dbReference type="ARBA" id="ARBA00022982"/>
    </source>
</evidence>
<dbReference type="InterPro" id="IPR013766">
    <property type="entry name" value="Thioredoxin_domain"/>
</dbReference>
<keyword evidence="1" id="KW-0813">Transport</keyword>
<dbReference type="FunFam" id="3.40.30.10:FF:000104">
    <property type="entry name" value="Thioredoxin"/>
    <property type="match status" value="1"/>
</dbReference>
<evidence type="ECO:0000313" key="7">
    <source>
        <dbReference type="Proteomes" id="UP000299102"/>
    </source>
</evidence>
<keyword evidence="4" id="KW-0676">Redox-active center</keyword>
<dbReference type="Pfam" id="PF00085">
    <property type="entry name" value="Thioredoxin"/>
    <property type="match status" value="1"/>
</dbReference>
<feature type="domain" description="Thioredoxin" evidence="5">
    <location>
        <begin position="46"/>
        <end position="158"/>
    </location>
</feature>
<evidence type="ECO:0000256" key="1">
    <source>
        <dbReference type="ARBA" id="ARBA00022448"/>
    </source>
</evidence>
<comment type="caution">
    <text evidence="6">The sequence shown here is derived from an EMBL/GenBank/DDBJ whole genome shotgun (WGS) entry which is preliminary data.</text>
</comment>
<dbReference type="GO" id="GO:0015035">
    <property type="term" value="F:protein-disulfide reductase activity"/>
    <property type="evidence" value="ECO:0007669"/>
    <property type="project" value="InterPro"/>
</dbReference>
<accession>A0A4C1UUG9</accession>
<dbReference type="Proteomes" id="UP000299102">
    <property type="component" value="Unassembled WGS sequence"/>
</dbReference>
<keyword evidence="2" id="KW-0249">Electron transport</keyword>
<organism evidence="6 7">
    <name type="scientific">Eumeta variegata</name>
    <name type="common">Bagworm moth</name>
    <name type="synonym">Eumeta japonica</name>
    <dbReference type="NCBI Taxonomy" id="151549"/>
    <lineage>
        <taxon>Eukaryota</taxon>
        <taxon>Metazoa</taxon>
        <taxon>Ecdysozoa</taxon>
        <taxon>Arthropoda</taxon>
        <taxon>Hexapoda</taxon>
        <taxon>Insecta</taxon>
        <taxon>Pterygota</taxon>
        <taxon>Neoptera</taxon>
        <taxon>Endopterygota</taxon>
        <taxon>Lepidoptera</taxon>
        <taxon>Glossata</taxon>
        <taxon>Ditrysia</taxon>
        <taxon>Tineoidea</taxon>
        <taxon>Psychidae</taxon>
        <taxon>Oiketicinae</taxon>
        <taxon>Eumeta</taxon>
    </lineage>
</organism>
<sequence length="158" mass="17823">MGRRYYENCGEKLDNYCSKQAQLEEDGGGFYPNRGHTIMLTFNIIPTKTSKKMSIHIKDSEDLKTRLSEAGEKLVVIDFMATWCGPCKMIGPKLEEMAAEMADSIVVLKVDVDECEDIAAEYDVNSMPTFVFLKQGKKVEEFSGANAEKLRVTILKHK</sequence>
<evidence type="ECO:0000256" key="3">
    <source>
        <dbReference type="ARBA" id="ARBA00023157"/>
    </source>
</evidence>
<dbReference type="CDD" id="cd02947">
    <property type="entry name" value="TRX_family"/>
    <property type="match status" value="1"/>
</dbReference>
<dbReference type="InterPro" id="IPR036249">
    <property type="entry name" value="Thioredoxin-like_sf"/>
</dbReference>